<dbReference type="PaxDb" id="3708-A0A078GHR5"/>
<organism evidence="1 2">
    <name type="scientific">Brassica napus</name>
    <name type="common">Rape</name>
    <dbReference type="NCBI Taxonomy" id="3708"/>
    <lineage>
        <taxon>Eukaryota</taxon>
        <taxon>Viridiplantae</taxon>
        <taxon>Streptophyta</taxon>
        <taxon>Embryophyta</taxon>
        <taxon>Tracheophyta</taxon>
        <taxon>Spermatophyta</taxon>
        <taxon>Magnoliopsida</taxon>
        <taxon>eudicotyledons</taxon>
        <taxon>Gunneridae</taxon>
        <taxon>Pentapetalae</taxon>
        <taxon>rosids</taxon>
        <taxon>malvids</taxon>
        <taxon>Brassicales</taxon>
        <taxon>Brassicaceae</taxon>
        <taxon>Brassiceae</taxon>
        <taxon>Brassica</taxon>
    </lineage>
</organism>
<evidence type="ECO:0000313" key="2">
    <source>
        <dbReference type="Proteomes" id="UP000028999"/>
    </source>
</evidence>
<proteinExistence type="predicted"/>
<sequence>MLLYSFRVYSISEDLHGINRSGVEPSIKFTGAGPFNKKKKKNLSVFQINHRIDTCHFNVFSRILKENLHFCNLKSF</sequence>
<dbReference type="EMBL" id="LK032184">
    <property type="protein sequence ID" value="CDY25995.1"/>
    <property type="molecule type" value="Genomic_DNA"/>
</dbReference>
<dbReference type="Proteomes" id="UP000028999">
    <property type="component" value="Unassembled WGS sequence"/>
</dbReference>
<protein>
    <submittedName>
        <fullName evidence="1">BnaC06g06290D protein</fullName>
    </submittedName>
</protein>
<accession>A0A078GHR5</accession>
<gene>
    <name evidence="1" type="primary">BnaC06g06290D</name>
    <name evidence="1" type="ORF">GSBRNA2T00033526001</name>
</gene>
<dbReference type="Gramene" id="CDY25995">
    <property type="protein sequence ID" value="CDY25995"/>
    <property type="gene ID" value="GSBRNA2T00033526001"/>
</dbReference>
<dbReference type="AlphaFoldDB" id="A0A078GHR5"/>
<reference evidence="1 2" key="1">
    <citation type="journal article" date="2014" name="Science">
        <title>Plant genetics. Early allopolyploid evolution in the post-Neolithic Brassica napus oilseed genome.</title>
        <authorList>
            <person name="Chalhoub B."/>
            <person name="Denoeud F."/>
            <person name="Liu S."/>
            <person name="Parkin I.A."/>
            <person name="Tang H."/>
            <person name="Wang X."/>
            <person name="Chiquet J."/>
            <person name="Belcram H."/>
            <person name="Tong C."/>
            <person name="Samans B."/>
            <person name="Correa M."/>
            <person name="Da Silva C."/>
            <person name="Just J."/>
            <person name="Falentin C."/>
            <person name="Koh C.S."/>
            <person name="Le Clainche I."/>
            <person name="Bernard M."/>
            <person name="Bento P."/>
            <person name="Noel B."/>
            <person name="Labadie K."/>
            <person name="Alberti A."/>
            <person name="Charles M."/>
            <person name="Arnaud D."/>
            <person name="Guo H."/>
            <person name="Daviaud C."/>
            <person name="Alamery S."/>
            <person name="Jabbari K."/>
            <person name="Zhao M."/>
            <person name="Edger P.P."/>
            <person name="Chelaifa H."/>
            <person name="Tack D."/>
            <person name="Lassalle G."/>
            <person name="Mestiri I."/>
            <person name="Schnel N."/>
            <person name="Le Paslier M.C."/>
            <person name="Fan G."/>
            <person name="Renault V."/>
            <person name="Bayer P.E."/>
            <person name="Golicz A.A."/>
            <person name="Manoli S."/>
            <person name="Lee T.H."/>
            <person name="Thi V.H."/>
            <person name="Chalabi S."/>
            <person name="Hu Q."/>
            <person name="Fan C."/>
            <person name="Tollenaere R."/>
            <person name="Lu Y."/>
            <person name="Battail C."/>
            <person name="Shen J."/>
            <person name="Sidebottom C.H."/>
            <person name="Wang X."/>
            <person name="Canaguier A."/>
            <person name="Chauveau A."/>
            <person name="Berard A."/>
            <person name="Deniot G."/>
            <person name="Guan M."/>
            <person name="Liu Z."/>
            <person name="Sun F."/>
            <person name="Lim Y.P."/>
            <person name="Lyons E."/>
            <person name="Town C.D."/>
            <person name="Bancroft I."/>
            <person name="Wang X."/>
            <person name="Meng J."/>
            <person name="Ma J."/>
            <person name="Pires J.C."/>
            <person name="King G.J."/>
            <person name="Brunel D."/>
            <person name="Delourme R."/>
            <person name="Renard M."/>
            <person name="Aury J.M."/>
            <person name="Adams K.L."/>
            <person name="Batley J."/>
            <person name="Snowdon R.J."/>
            <person name="Tost J."/>
            <person name="Edwards D."/>
            <person name="Zhou Y."/>
            <person name="Hua W."/>
            <person name="Sharpe A.G."/>
            <person name="Paterson A.H."/>
            <person name="Guan C."/>
            <person name="Wincker P."/>
        </authorList>
    </citation>
    <scope>NUCLEOTIDE SEQUENCE [LARGE SCALE GENOMIC DNA]</scope>
    <source>
        <strain evidence="2">cv. Darmor-bzh</strain>
    </source>
</reference>
<evidence type="ECO:0000313" key="1">
    <source>
        <dbReference type="EMBL" id="CDY25995.1"/>
    </source>
</evidence>
<keyword evidence="2" id="KW-1185">Reference proteome</keyword>
<name>A0A078GHR5_BRANA</name>